<dbReference type="EMBL" id="LBTF01000020">
    <property type="protein sequence ID" value="KKQ35247.1"/>
    <property type="molecule type" value="Genomic_DNA"/>
</dbReference>
<feature type="compositionally biased region" description="Low complexity" evidence="1">
    <location>
        <begin position="97"/>
        <end position="109"/>
    </location>
</feature>
<reference evidence="2 3" key="1">
    <citation type="journal article" date="2015" name="Nature">
        <title>rRNA introns, odd ribosomes, and small enigmatic genomes across a large radiation of phyla.</title>
        <authorList>
            <person name="Brown C.T."/>
            <person name="Hug L.A."/>
            <person name="Thomas B.C."/>
            <person name="Sharon I."/>
            <person name="Castelle C.J."/>
            <person name="Singh A."/>
            <person name="Wilkins M.J."/>
            <person name="Williams K.H."/>
            <person name="Banfield J.F."/>
        </authorList>
    </citation>
    <scope>NUCLEOTIDE SEQUENCE [LARGE SCALE GENOMIC DNA]</scope>
</reference>
<evidence type="ECO:0000313" key="2">
    <source>
        <dbReference type="EMBL" id="KKQ35247.1"/>
    </source>
</evidence>
<feature type="region of interest" description="Disordered" evidence="1">
    <location>
        <begin position="66"/>
        <end position="138"/>
    </location>
</feature>
<protein>
    <submittedName>
        <fullName evidence="2">Uncharacterized protein</fullName>
    </submittedName>
</protein>
<dbReference type="Proteomes" id="UP000033876">
    <property type="component" value="Unassembled WGS sequence"/>
</dbReference>
<organism evidence="2 3">
    <name type="scientific">Candidatus Nomurabacteria bacterium GW2011_GWB1_37_5</name>
    <dbReference type="NCBI Taxonomy" id="1618742"/>
    <lineage>
        <taxon>Bacteria</taxon>
        <taxon>Candidatus Nomuraibacteriota</taxon>
    </lineage>
</organism>
<accession>A0A0G0GZ19</accession>
<name>A0A0G0GZ19_9BACT</name>
<evidence type="ECO:0000313" key="3">
    <source>
        <dbReference type="Proteomes" id="UP000033876"/>
    </source>
</evidence>
<evidence type="ECO:0000256" key="1">
    <source>
        <dbReference type="SAM" id="MobiDB-lite"/>
    </source>
</evidence>
<feature type="compositionally biased region" description="Polar residues" evidence="1">
    <location>
        <begin position="79"/>
        <end position="96"/>
    </location>
</feature>
<sequence>MISIATSVAAVSLLQVAPVEIVQPINKVVKETIEKVVTIKGKTLSPEETELLQKLKELQPLLEGLNKKSDAVEVIDANTGETTNAETGPGTETGSVDSADADAAASDDSNATSTPESNQTGSGENPANTPENDPNLTN</sequence>
<comment type="caution">
    <text evidence="2">The sequence shown here is derived from an EMBL/GenBank/DDBJ whole genome shotgun (WGS) entry which is preliminary data.</text>
</comment>
<dbReference type="AlphaFoldDB" id="A0A0G0GZ19"/>
<gene>
    <name evidence="2" type="ORF">US50_C0020G0006</name>
</gene>
<proteinExistence type="predicted"/>
<feature type="compositionally biased region" description="Polar residues" evidence="1">
    <location>
        <begin position="110"/>
        <end position="138"/>
    </location>
</feature>